<dbReference type="GeneID" id="105363401"/>
<evidence type="ECO:0000256" key="1">
    <source>
        <dbReference type="SAM" id="MobiDB-lite"/>
    </source>
</evidence>
<proteinExistence type="predicted"/>
<evidence type="ECO:0000256" key="2">
    <source>
        <dbReference type="SAM" id="SignalP"/>
    </source>
</evidence>
<evidence type="ECO:0000313" key="4">
    <source>
        <dbReference type="RefSeq" id="XP_011499379.1"/>
    </source>
</evidence>
<sequence length="126" mass="13433">MHRGTVEAVSAASAGFFVLSRLPVLVAARACRGTQGGCWMPASRSGCVGATPDDDNNDDGERYLGSRNNKKSKTSSSNCAASHKLLYTRVSIQVYAHDSHLNDSGSLNDKSLRSKEDGCATWGPRN</sequence>
<feature type="chain" id="PRO_5042531052" evidence="2">
    <location>
        <begin position="28"/>
        <end position="126"/>
    </location>
</feature>
<feature type="signal peptide" evidence="2">
    <location>
        <begin position="1"/>
        <end position="27"/>
    </location>
</feature>
<accession>A0AAJ7DWW1</accession>
<organism evidence="3 4">
    <name type="scientific">Ceratosolen solmsi marchali</name>
    <dbReference type="NCBI Taxonomy" id="326594"/>
    <lineage>
        <taxon>Eukaryota</taxon>
        <taxon>Metazoa</taxon>
        <taxon>Ecdysozoa</taxon>
        <taxon>Arthropoda</taxon>
        <taxon>Hexapoda</taxon>
        <taxon>Insecta</taxon>
        <taxon>Pterygota</taxon>
        <taxon>Neoptera</taxon>
        <taxon>Endopterygota</taxon>
        <taxon>Hymenoptera</taxon>
        <taxon>Apocrita</taxon>
        <taxon>Proctotrupomorpha</taxon>
        <taxon>Chalcidoidea</taxon>
        <taxon>Agaonidae</taxon>
        <taxon>Agaoninae</taxon>
        <taxon>Ceratosolen</taxon>
    </lineage>
</organism>
<evidence type="ECO:0000313" key="3">
    <source>
        <dbReference type="Proteomes" id="UP000695007"/>
    </source>
</evidence>
<dbReference type="KEGG" id="csol:105363401"/>
<feature type="region of interest" description="Disordered" evidence="1">
    <location>
        <begin position="100"/>
        <end position="126"/>
    </location>
</feature>
<name>A0AAJ7DWW1_9HYME</name>
<reference evidence="4" key="1">
    <citation type="submission" date="2025-08" db="UniProtKB">
        <authorList>
            <consortium name="RefSeq"/>
        </authorList>
    </citation>
    <scope>IDENTIFICATION</scope>
</reference>
<dbReference type="Proteomes" id="UP000695007">
    <property type="component" value="Unplaced"/>
</dbReference>
<gene>
    <name evidence="4" type="primary">LOC105363401</name>
</gene>
<keyword evidence="2" id="KW-0732">Signal</keyword>
<dbReference type="RefSeq" id="XP_011499379.1">
    <property type="nucleotide sequence ID" value="XM_011501077.1"/>
</dbReference>
<protein>
    <submittedName>
        <fullName evidence="4">Uncharacterized protein LOC105363401</fullName>
    </submittedName>
</protein>
<keyword evidence="3" id="KW-1185">Reference proteome</keyword>
<feature type="region of interest" description="Disordered" evidence="1">
    <location>
        <begin position="43"/>
        <end position="78"/>
    </location>
</feature>
<dbReference type="AlphaFoldDB" id="A0AAJ7DWW1"/>